<evidence type="ECO:0000259" key="14">
    <source>
        <dbReference type="Pfam" id="PF01593"/>
    </source>
</evidence>
<evidence type="ECO:0000256" key="6">
    <source>
        <dbReference type="ARBA" id="ARBA00022630"/>
    </source>
</evidence>
<name>A0A8X8AN04_POPTO</name>
<comment type="similarity">
    <text evidence="4 13">Belongs to the protoporphyrinogen/coproporphyrinogen oxidase family. Protoporphyrinogen oxidase subfamily.</text>
</comment>
<evidence type="ECO:0000256" key="5">
    <source>
        <dbReference type="ARBA" id="ARBA00012867"/>
    </source>
</evidence>
<protein>
    <recommendedName>
        <fullName evidence="5 13">Protoporphyrinogen oxidase</fullName>
        <ecNumber evidence="5 13">1.3.3.4</ecNumber>
    </recommendedName>
</protein>
<dbReference type="EMBL" id="JAAWWB010000002">
    <property type="protein sequence ID" value="KAG6790002.1"/>
    <property type="molecule type" value="Genomic_DNA"/>
</dbReference>
<keyword evidence="7 13" id="KW-0274">FAD</keyword>
<reference evidence="15" key="1">
    <citation type="journal article" date="2020" name="bioRxiv">
        <title>Hybrid origin of Populus tomentosa Carr. identified through genome sequencing and phylogenomic analysis.</title>
        <authorList>
            <person name="An X."/>
            <person name="Gao K."/>
            <person name="Chen Z."/>
            <person name="Li J."/>
            <person name="Yang X."/>
            <person name="Yang X."/>
            <person name="Zhou J."/>
            <person name="Guo T."/>
            <person name="Zhao T."/>
            <person name="Huang S."/>
            <person name="Miao D."/>
            <person name="Khan W.U."/>
            <person name="Rao P."/>
            <person name="Ye M."/>
            <person name="Lei B."/>
            <person name="Liao W."/>
            <person name="Wang J."/>
            <person name="Ji L."/>
            <person name="Li Y."/>
            <person name="Guo B."/>
            <person name="Mustafa N.S."/>
            <person name="Li S."/>
            <person name="Yun Q."/>
            <person name="Keller S.R."/>
            <person name="Mao J."/>
            <person name="Zhang R."/>
            <person name="Strauss S.H."/>
        </authorList>
    </citation>
    <scope>NUCLEOTIDE SEQUENCE</scope>
    <source>
        <strain evidence="15">GM15</strain>
        <tissue evidence="15">Leaf</tissue>
    </source>
</reference>
<keyword evidence="11 13" id="KW-0627">Porphyrin biosynthesis</keyword>
<dbReference type="InterPro" id="IPR002937">
    <property type="entry name" value="Amino_oxidase"/>
</dbReference>
<evidence type="ECO:0000256" key="13">
    <source>
        <dbReference type="RuleBase" id="RU367069"/>
    </source>
</evidence>
<dbReference type="Pfam" id="PF01593">
    <property type="entry name" value="Amino_oxidase"/>
    <property type="match status" value="1"/>
</dbReference>
<comment type="catalytic activity">
    <reaction evidence="12 13">
        <text>protoporphyrinogen IX + 3 O2 = protoporphyrin IX + 3 H2O2</text>
        <dbReference type="Rhea" id="RHEA:25576"/>
        <dbReference type="ChEBI" id="CHEBI:15379"/>
        <dbReference type="ChEBI" id="CHEBI:16240"/>
        <dbReference type="ChEBI" id="CHEBI:57306"/>
        <dbReference type="ChEBI" id="CHEBI:57307"/>
        <dbReference type="EC" id="1.3.3.4"/>
    </reaction>
</comment>
<evidence type="ECO:0000313" key="15">
    <source>
        <dbReference type="EMBL" id="KAG6790002.1"/>
    </source>
</evidence>
<evidence type="ECO:0000256" key="7">
    <source>
        <dbReference type="ARBA" id="ARBA00022827"/>
    </source>
</evidence>
<keyword evidence="9" id="KW-0496">Mitochondrion</keyword>
<dbReference type="NCBIfam" id="TIGR00562">
    <property type="entry name" value="proto_IX_ox"/>
    <property type="match status" value="1"/>
</dbReference>
<evidence type="ECO:0000256" key="1">
    <source>
        <dbReference type="ARBA" id="ARBA00002600"/>
    </source>
</evidence>
<dbReference type="EC" id="1.3.3.4" evidence="5 13"/>
<keyword evidence="6 13" id="KW-0285">Flavoprotein</keyword>
<dbReference type="PANTHER" id="PTHR42923">
    <property type="entry name" value="PROTOPORPHYRINOGEN OXIDASE"/>
    <property type="match status" value="1"/>
</dbReference>
<evidence type="ECO:0000256" key="3">
    <source>
        <dbReference type="ARBA" id="ARBA00005073"/>
    </source>
</evidence>
<evidence type="ECO:0000256" key="2">
    <source>
        <dbReference type="ARBA" id="ARBA00004173"/>
    </source>
</evidence>
<comment type="function">
    <text evidence="1 13">Catalyzes the 6-electron oxidation of protoporphyrinogen-IX to form protoporphyrin-IX.</text>
</comment>
<organism evidence="15 16">
    <name type="scientific">Populus tomentosa</name>
    <name type="common">Chinese white poplar</name>
    <dbReference type="NCBI Taxonomy" id="118781"/>
    <lineage>
        <taxon>Eukaryota</taxon>
        <taxon>Viridiplantae</taxon>
        <taxon>Streptophyta</taxon>
        <taxon>Embryophyta</taxon>
        <taxon>Tracheophyta</taxon>
        <taxon>Spermatophyta</taxon>
        <taxon>Magnoliopsida</taxon>
        <taxon>eudicotyledons</taxon>
        <taxon>Gunneridae</taxon>
        <taxon>Pentapetalae</taxon>
        <taxon>rosids</taxon>
        <taxon>fabids</taxon>
        <taxon>Malpighiales</taxon>
        <taxon>Salicaceae</taxon>
        <taxon>Saliceae</taxon>
        <taxon>Populus</taxon>
    </lineage>
</organism>
<dbReference type="InterPro" id="IPR004572">
    <property type="entry name" value="Protoporphyrinogen_oxidase"/>
</dbReference>
<comment type="caution">
    <text evidence="15">The sequence shown here is derived from an EMBL/GenBank/DDBJ whole genome shotgun (WGS) entry which is preliminary data.</text>
</comment>
<evidence type="ECO:0000313" key="16">
    <source>
        <dbReference type="Proteomes" id="UP000886885"/>
    </source>
</evidence>
<gene>
    <name evidence="15" type="ORF">POTOM_006145</name>
</gene>
<comment type="subcellular location">
    <subcellularLocation>
        <location evidence="2">Mitochondrion</location>
    </subcellularLocation>
    <subcellularLocation>
        <location evidence="13">Plastid</location>
        <location evidence="13">Chloroplast</location>
    </subcellularLocation>
</comment>
<proteinExistence type="inferred from homology"/>
<keyword evidence="10 13" id="KW-0350">Heme biosynthesis</keyword>
<dbReference type="OrthoDB" id="419752at2759"/>
<feature type="domain" description="Amine oxidase" evidence="14">
    <location>
        <begin position="25"/>
        <end position="522"/>
    </location>
</feature>
<dbReference type="InterPro" id="IPR050464">
    <property type="entry name" value="Zeta_carotene_desat/Oxidored"/>
</dbReference>
<dbReference type="GO" id="GO:0009534">
    <property type="term" value="C:chloroplast thylakoid"/>
    <property type="evidence" value="ECO:0007669"/>
    <property type="project" value="TreeGrafter"/>
</dbReference>
<dbReference type="GO" id="GO:0004729">
    <property type="term" value="F:oxygen-dependent protoporphyrinogen oxidase activity"/>
    <property type="evidence" value="ECO:0007669"/>
    <property type="project" value="UniProtKB-UniRule"/>
</dbReference>
<evidence type="ECO:0000256" key="12">
    <source>
        <dbReference type="ARBA" id="ARBA00047554"/>
    </source>
</evidence>
<dbReference type="GO" id="GO:0005739">
    <property type="term" value="C:mitochondrion"/>
    <property type="evidence" value="ECO:0007669"/>
    <property type="project" value="UniProtKB-SubCell"/>
</dbReference>
<dbReference type="Proteomes" id="UP000886885">
    <property type="component" value="Chromosome 1D"/>
</dbReference>
<evidence type="ECO:0000256" key="9">
    <source>
        <dbReference type="ARBA" id="ARBA00023128"/>
    </source>
</evidence>
<dbReference type="AlphaFoldDB" id="A0A8X8AN04"/>
<evidence type="ECO:0000256" key="8">
    <source>
        <dbReference type="ARBA" id="ARBA00023002"/>
    </source>
</evidence>
<sequence>MTAAAKDDDFGSKQRKNVAVIGAGVSGLAAAYKLKSNGVKVTVFEAEGRAGGKLRSVSHHDLVWDEGANTMTESEVEVKSLLDDLGLREKQQFPIAQNKRYIVRNGMPVLIPTNPVALIKSNFLSAQSKLQIILEPFLWKKNESSKVSDTDIQESVGEFFQRHFGKEVVDYLIDPFVAGTSAGDPESLSARHNFPDLWNLEKRFGSIIAGAVKAKLSAKKEKNEEKKGSSEKKKRQHGSFSFLGGMQTLTDTLCTELGKDGVKLESKVLSLSYSYDGKSTFENWSVSYASKGGKHAQASSYDAVIMTELDGILPSLSLKCIGAPLCNVKEININKGRNRFSLDFLPQMSYMPLSVIITTFKKEDVKRPLEGFGVLVPSKEQQNGLKTLGTLFSSMMFPDRAPKDLYLYTTFVGGSRNKELAKASTDDLKAIVTSDLRQLLGVEGEPEFVNHYYWSKAFPLYGKNYDLVLEGIERMEKNLPGFFYAGKCLLIEIWDLTSSNHRGGLSVGKAIASGCKAADLVISYLNSSADDKMLKKGSQS</sequence>
<evidence type="ECO:0000256" key="4">
    <source>
        <dbReference type="ARBA" id="ARBA00010551"/>
    </source>
</evidence>
<dbReference type="GO" id="GO:0006782">
    <property type="term" value="P:protoporphyrinogen IX biosynthetic process"/>
    <property type="evidence" value="ECO:0007669"/>
    <property type="project" value="UniProtKB-UniRule"/>
</dbReference>
<dbReference type="PANTHER" id="PTHR42923:SF44">
    <property type="entry name" value="PROTOPORPHYRINOGEN OXIDASE 2, CHLOROPLASTIC_MITOCHONDRIAL"/>
    <property type="match status" value="1"/>
</dbReference>
<keyword evidence="8 13" id="KW-0560">Oxidoreductase</keyword>
<keyword evidence="16" id="KW-1185">Reference proteome</keyword>
<comment type="cofactor">
    <cofactor evidence="13">
        <name>FAD</name>
        <dbReference type="ChEBI" id="CHEBI:57692"/>
    </cofactor>
    <text evidence="13">Binds 1 FAD per subunit.</text>
</comment>
<accession>A0A8X8AN04</accession>
<evidence type="ECO:0000256" key="10">
    <source>
        <dbReference type="ARBA" id="ARBA00023133"/>
    </source>
</evidence>
<comment type="pathway">
    <text evidence="3 13">Porphyrin-containing compound metabolism; protoporphyrin-IX biosynthesis; protoporphyrin-IX from protoporphyrinogen-IX: step 1/1.</text>
</comment>
<evidence type="ECO:0000256" key="11">
    <source>
        <dbReference type="ARBA" id="ARBA00023244"/>
    </source>
</evidence>
<dbReference type="FunFam" id="1.10.3110.10:FF:000003">
    <property type="entry name" value="Protoporphyrinogen oxidase"/>
    <property type="match status" value="1"/>
</dbReference>